<dbReference type="InterPro" id="IPR015168">
    <property type="entry name" value="SsuA/THI5"/>
</dbReference>
<evidence type="ECO:0000313" key="6">
    <source>
        <dbReference type="Proteomes" id="UP000318422"/>
    </source>
</evidence>
<dbReference type="InterPro" id="IPR000014">
    <property type="entry name" value="PAS"/>
</dbReference>
<dbReference type="AlphaFoldDB" id="A0A4Y4CRZ0"/>
<dbReference type="Gene3D" id="3.30.450.20">
    <property type="entry name" value="PAS domain"/>
    <property type="match status" value="1"/>
</dbReference>
<accession>A0A4Y4CRZ0</accession>
<feature type="domain" description="PAS" evidence="2">
    <location>
        <begin position="377"/>
        <end position="448"/>
    </location>
</feature>
<dbReference type="CDD" id="cd01949">
    <property type="entry name" value="GGDEF"/>
    <property type="match status" value="1"/>
</dbReference>
<sequence>MPVFQRFMTSILPGPALRALGAVLLLALGFPVLAATPVTLQLKWTHNFQFAGYYAALEKGYYRDAGLEVRIEEARPGLDVVGQVVSGRADFGVGNSALLLDRHAGRPVVVLATIFQHSPAVYIARRQSAAQSVHDLAGQRVMVEPAMAELTAYLRREGIADDRLTVVEHSFNTRDLIDGKVDAMSAYLSYEPYFLDQAGVDYQIFTPRSVGIDFYGDNLFTSESLLKARPDLARAFRRASLRGWEYAMAHPGEIATLIHERYAPAVSRDFQLFAARQMQSLIRADMVEIGYMNKGRWQHIAETYEGIGMLPANFDFAGFLYAPDGSADLEGLRAYLGLTLALTALVSAGALYVYRMNRRLKRSVAEAGRAAAELQAGEEKYRLLTETMLDVVWTADAETLRFCYVSPSVERLLGYTPAELIGTPLLGALDPAIADEVKTVIRKGVDTFLSLSPGTPVFRTDEFRLPSKHGDGVWVEVLSTCCRNPASGVLELHGVARDISERRASQARIAHMAQHDMLTELPNRAVVSDRLSQALAAARRNGHRVGLLYIDLDRFKPVNDAYGHAVGDQLLRQAAIRMRGCVRESDTVARFGGDEFVVLLPLIDTLADAATVAEKIRAALAAPFHLASLRVEVSSSIGVALYPDHGADEAALTLHADAAMYAAKHCGRDRVTVFSLAA</sequence>
<evidence type="ECO:0000259" key="3">
    <source>
        <dbReference type="PROSITE" id="PS50113"/>
    </source>
</evidence>
<dbReference type="PANTHER" id="PTHR46663">
    <property type="entry name" value="DIGUANYLATE CYCLASE DGCT-RELATED"/>
    <property type="match status" value="1"/>
</dbReference>
<feature type="transmembrane region" description="Helical" evidence="1">
    <location>
        <begin position="334"/>
        <end position="354"/>
    </location>
</feature>
<dbReference type="PROSITE" id="PS50113">
    <property type="entry name" value="PAC"/>
    <property type="match status" value="1"/>
</dbReference>
<proteinExistence type="predicted"/>
<dbReference type="PROSITE" id="PS50887">
    <property type="entry name" value="GGDEF"/>
    <property type="match status" value="1"/>
</dbReference>
<evidence type="ECO:0000259" key="2">
    <source>
        <dbReference type="PROSITE" id="PS50112"/>
    </source>
</evidence>
<dbReference type="GO" id="GO:0006355">
    <property type="term" value="P:regulation of DNA-templated transcription"/>
    <property type="evidence" value="ECO:0007669"/>
    <property type="project" value="InterPro"/>
</dbReference>
<dbReference type="PANTHER" id="PTHR46663:SF3">
    <property type="entry name" value="SLL0267 PROTEIN"/>
    <property type="match status" value="1"/>
</dbReference>
<dbReference type="Gene3D" id="3.40.190.10">
    <property type="entry name" value="Periplasmic binding protein-like II"/>
    <property type="match status" value="2"/>
</dbReference>
<keyword evidence="1" id="KW-0472">Membrane</keyword>
<feature type="domain" description="PAC" evidence="3">
    <location>
        <begin position="459"/>
        <end position="511"/>
    </location>
</feature>
<dbReference type="NCBIfam" id="TIGR00254">
    <property type="entry name" value="GGDEF"/>
    <property type="match status" value="1"/>
</dbReference>
<gene>
    <name evidence="5" type="ORF">ZRA01_17540</name>
</gene>
<name>A0A4Y4CRZ0_ZOORA</name>
<dbReference type="Pfam" id="PF00989">
    <property type="entry name" value="PAS"/>
    <property type="match status" value="1"/>
</dbReference>
<comment type="caution">
    <text evidence="5">The sequence shown here is derived from an EMBL/GenBank/DDBJ whole genome shotgun (WGS) entry which is preliminary data.</text>
</comment>
<dbReference type="InterPro" id="IPR052163">
    <property type="entry name" value="DGC-Regulatory_Protein"/>
</dbReference>
<dbReference type="CDD" id="cd00130">
    <property type="entry name" value="PAS"/>
    <property type="match status" value="1"/>
</dbReference>
<dbReference type="SMART" id="SM00267">
    <property type="entry name" value="GGDEF"/>
    <property type="match status" value="1"/>
</dbReference>
<dbReference type="SMART" id="SM00086">
    <property type="entry name" value="PAC"/>
    <property type="match status" value="1"/>
</dbReference>
<evidence type="ECO:0000256" key="1">
    <source>
        <dbReference type="SAM" id="Phobius"/>
    </source>
</evidence>
<reference evidence="5 6" key="1">
    <citation type="submission" date="2019-06" db="EMBL/GenBank/DDBJ databases">
        <title>Whole genome shotgun sequence of Zoogloea ramigera NBRC 15342.</title>
        <authorList>
            <person name="Hosoyama A."/>
            <person name="Uohara A."/>
            <person name="Ohji S."/>
            <person name="Ichikawa N."/>
        </authorList>
    </citation>
    <scope>NUCLEOTIDE SEQUENCE [LARGE SCALE GENOMIC DNA]</scope>
    <source>
        <strain evidence="5 6">NBRC 15342</strain>
    </source>
</reference>
<keyword evidence="1" id="KW-1133">Transmembrane helix</keyword>
<keyword evidence="6" id="KW-1185">Reference proteome</keyword>
<evidence type="ECO:0000259" key="4">
    <source>
        <dbReference type="PROSITE" id="PS50887"/>
    </source>
</evidence>
<dbReference type="Pfam" id="PF00990">
    <property type="entry name" value="GGDEF"/>
    <property type="match status" value="1"/>
</dbReference>
<dbReference type="InterPro" id="IPR013767">
    <property type="entry name" value="PAS_fold"/>
</dbReference>
<dbReference type="EMBL" id="BJNV01000025">
    <property type="protein sequence ID" value="GEC95681.1"/>
    <property type="molecule type" value="Genomic_DNA"/>
</dbReference>
<evidence type="ECO:0000313" key="5">
    <source>
        <dbReference type="EMBL" id="GEC95681.1"/>
    </source>
</evidence>
<dbReference type="NCBIfam" id="TIGR00229">
    <property type="entry name" value="sensory_box"/>
    <property type="match status" value="1"/>
</dbReference>
<dbReference type="InterPro" id="IPR001610">
    <property type="entry name" value="PAC"/>
</dbReference>
<dbReference type="SUPFAM" id="SSF53850">
    <property type="entry name" value="Periplasmic binding protein-like II"/>
    <property type="match status" value="1"/>
</dbReference>
<keyword evidence="1" id="KW-0812">Transmembrane</keyword>
<dbReference type="InterPro" id="IPR029787">
    <property type="entry name" value="Nucleotide_cyclase"/>
</dbReference>
<dbReference type="InterPro" id="IPR035965">
    <property type="entry name" value="PAS-like_dom_sf"/>
</dbReference>
<dbReference type="FunFam" id="3.30.70.270:FF:000001">
    <property type="entry name" value="Diguanylate cyclase domain protein"/>
    <property type="match status" value="1"/>
</dbReference>
<dbReference type="SMART" id="SM00091">
    <property type="entry name" value="PAS"/>
    <property type="match status" value="1"/>
</dbReference>
<dbReference type="Pfam" id="PF09084">
    <property type="entry name" value="NMT1"/>
    <property type="match status" value="1"/>
</dbReference>
<organism evidence="5 6">
    <name type="scientific">Zoogloea ramigera</name>
    <dbReference type="NCBI Taxonomy" id="350"/>
    <lineage>
        <taxon>Bacteria</taxon>
        <taxon>Pseudomonadati</taxon>
        <taxon>Pseudomonadota</taxon>
        <taxon>Betaproteobacteria</taxon>
        <taxon>Rhodocyclales</taxon>
        <taxon>Zoogloeaceae</taxon>
        <taxon>Zoogloea</taxon>
    </lineage>
</organism>
<dbReference type="Proteomes" id="UP000318422">
    <property type="component" value="Unassembled WGS sequence"/>
</dbReference>
<dbReference type="InterPro" id="IPR043128">
    <property type="entry name" value="Rev_trsase/Diguanyl_cyclase"/>
</dbReference>
<dbReference type="InterPro" id="IPR000700">
    <property type="entry name" value="PAS-assoc_C"/>
</dbReference>
<dbReference type="GO" id="GO:0003824">
    <property type="term" value="F:catalytic activity"/>
    <property type="evidence" value="ECO:0007669"/>
    <property type="project" value="UniProtKB-ARBA"/>
</dbReference>
<feature type="domain" description="GGDEF" evidence="4">
    <location>
        <begin position="543"/>
        <end position="676"/>
    </location>
</feature>
<dbReference type="PROSITE" id="PS50112">
    <property type="entry name" value="PAS"/>
    <property type="match status" value="1"/>
</dbReference>
<dbReference type="InterPro" id="IPR000160">
    <property type="entry name" value="GGDEF_dom"/>
</dbReference>
<dbReference type="SUPFAM" id="SSF55785">
    <property type="entry name" value="PYP-like sensor domain (PAS domain)"/>
    <property type="match status" value="1"/>
</dbReference>
<protein>
    <submittedName>
        <fullName evidence="5">Diguanylate cyclase</fullName>
    </submittedName>
</protein>
<dbReference type="SUPFAM" id="SSF55073">
    <property type="entry name" value="Nucleotide cyclase"/>
    <property type="match status" value="1"/>
</dbReference>
<dbReference type="Gene3D" id="3.30.70.270">
    <property type="match status" value="1"/>
</dbReference>